<keyword evidence="1" id="KW-1133">Transmembrane helix</keyword>
<reference evidence="2" key="1">
    <citation type="submission" date="2018-05" db="EMBL/GenBank/DDBJ databases">
        <authorList>
            <person name="Lanie J.A."/>
            <person name="Ng W.-L."/>
            <person name="Kazmierczak K.M."/>
            <person name="Andrzejewski T.M."/>
            <person name="Davidsen T.M."/>
            <person name="Wayne K.J."/>
            <person name="Tettelin H."/>
            <person name="Glass J.I."/>
            <person name="Rusch D."/>
            <person name="Podicherti R."/>
            <person name="Tsui H.-C.T."/>
            <person name="Winkler M.E."/>
        </authorList>
    </citation>
    <scope>NUCLEOTIDE SEQUENCE</scope>
</reference>
<dbReference type="EMBL" id="UINC01001403">
    <property type="protein sequence ID" value="SUZ79825.1"/>
    <property type="molecule type" value="Genomic_DNA"/>
</dbReference>
<dbReference type="PROSITE" id="PS00409">
    <property type="entry name" value="PROKAR_NTER_METHYL"/>
    <property type="match status" value="1"/>
</dbReference>
<proteinExistence type="predicted"/>
<organism evidence="2">
    <name type="scientific">marine metagenome</name>
    <dbReference type="NCBI Taxonomy" id="408172"/>
    <lineage>
        <taxon>unclassified sequences</taxon>
        <taxon>metagenomes</taxon>
        <taxon>ecological metagenomes</taxon>
    </lineage>
</organism>
<keyword evidence="1" id="KW-0472">Membrane</keyword>
<feature type="transmembrane region" description="Helical" evidence="1">
    <location>
        <begin position="12"/>
        <end position="37"/>
    </location>
</feature>
<dbReference type="AlphaFoldDB" id="A0A381QKE7"/>
<evidence type="ECO:0000313" key="2">
    <source>
        <dbReference type="EMBL" id="SUZ79825.1"/>
    </source>
</evidence>
<name>A0A381QKE7_9ZZZZ</name>
<sequence>MKKSQKESGFTLIEIILALGLTAMLLGLLSTSVFIVAEDWNRNSDVLDDSLDDALAILQIDRSLHGAFPHSFTNEETLSRQIYFTGQDDYLSWVSTVSPQRTAGLTTWELYSADEEGVFLTMVPAYSDDPTERLLEAEPILLFEDYTAEFNYLYEDLDETKVWTDEWEGQELLSLPLAVHIRFEPIEEEKEVLEVLARIRNNEHRSIQANVAEQISL</sequence>
<evidence type="ECO:0008006" key="3">
    <source>
        <dbReference type="Google" id="ProtNLM"/>
    </source>
</evidence>
<keyword evidence="1" id="KW-0812">Transmembrane</keyword>
<gene>
    <name evidence="2" type="ORF">METZ01_LOCUS32679</name>
</gene>
<dbReference type="Pfam" id="PF07963">
    <property type="entry name" value="N_methyl"/>
    <property type="match status" value="1"/>
</dbReference>
<protein>
    <recommendedName>
        <fullName evidence="3">Type II secretion system protein J</fullName>
    </recommendedName>
</protein>
<dbReference type="InterPro" id="IPR012902">
    <property type="entry name" value="N_methyl_site"/>
</dbReference>
<accession>A0A381QKE7</accession>
<evidence type="ECO:0000256" key="1">
    <source>
        <dbReference type="SAM" id="Phobius"/>
    </source>
</evidence>